<reference evidence="2" key="1">
    <citation type="submission" date="2017-01" db="EMBL/GenBank/DDBJ databases">
        <title>Comparative genomics of anhydrobiosis in the tardigrade Hypsibius dujardini.</title>
        <authorList>
            <person name="Yoshida Y."/>
            <person name="Koutsovoulos G."/>
            <person name="Laetsch D."/>
            <person name="Stevens L."/>
            <person name="Kumar S."/>
            <person name="Horikawa D."/>
            <person name="Ishino K."/>
            <person name="Komine S."/>
            <person name="Tomita M."/>
            <person name="Blaxter M."/>
            <person name="Arakawa K."/>
        </authorList>
    </citation>
    <scope>NUCLEOTIDE SEQUENCE [LARGE SCALE GENOMIC DNA]</scope>
    <source>
        <strain evidence="2">Z151</strain>
    </source>
</reference>
<keyword evidence="2" id="KW-1185">Reference proteome</keyword>
<proteinExistence type="predicted"/>
<accession>A0A9X6NFB4</accession>
<dbReference type="AlphaFoldDB" id="A0A9X6NFB4"/>
<protein>
    <submittedName>
        <fullName evidence="1">Uncharacterized protein</fullName>
    </submittedName>
</protein>
<organism evidence="1 2">
    <name type="scientific">Hypsibius exemplaris</name>
    <name type="common">Freshwater tardigrade</name>
    <dbReference type="NCBI Taxonomy" id="2072580"/>
    <lineage>
        <taxon>Eukaryota</taxon>
        <taxon>Metazoa</taxon>
        <taxon>Ecdysozoa</taxon>
        <taxon>Tardigrada</taxon>
        <taxon>Eutardigrada</taxon>
        <taxon>Parachela</taxon>
        <taxon>Hypsibioidea</taxon>
        <taxon>Hypsibiidae</taxon>
        <taxon>Hypsibius</taxon>
    </lineage>
</organism>
<evidence type="ECO:0000313" key="1">
    <source>
        <dbReference type="EMBL" id="OWA53130.1"/>
    </source>
</evidence>
<gene>
    <name evidence="1" type="ORF">BV898_17563</name>
</gene>
<evidence type="ECO:0000313" key="2">
    <source>
        <dbReference type="Proteomes" id="UP000192578"/>
    </source>
</evidence>
<name>A0A9X6NFB4_HYPEX</name>
<sequence>MIGYMTLQPVINLSLEFAAATYPDLMRNYSFTSLVGARNSSDPCGRDVGQISMGLIPELFNNPSFREKRRKVLITAVMPENQLEANRARYPSTLLLSDLQLRVLRSTISHRAHEKVVVEQTRGHQ</sequence>
<dbReference type="EMBL" id="MTYJ01000304">
    <property type="protein sequence ID" value="OWA53130.1"/>
    <property type="molecule type" value="Genomic_DNA"/>
</dbReference>
<dbReference type="Proteomes" id="UP000192578">
    <property type="component" value="Unassembled WGS sequence"/>
</dbReference>
<comment type="caution">
    <text evidence="1">The sequence shown here is derived from an EMBL/GenBank/DDBJ whole genome shotgun (WGS) entry which is preliminary data.</text>
</comment>